<dbReference type="GO" id="GO:0003677">
    <property type="term" value="F:DNA binding"/>
    <property type="evidence" value="ECO:0007669"/>
    <property type="project" value="UniProtKB-KW"/>
</dbReference>
<organism evidence="12 13">
    <name type="scientific">Kuenenia stuttgartiensis</name>
    <dbReference type="NCBI Taxonomy" id="174633"/>
    <lineage>
        <taxon>Bacteria</taxon>
        <taxon>Pseudomonadati</taxon>
        <taxon>Planctomycetota</taxon>
        <taxon>Candidatus Brocadiia</taxon>
        <taxon>Candidatus Brocadiales</taxon>
        <taxon>Candidatus Brocadiaceae</taxon>
        <taxon>Candidatus Kuenenia</taxon>
    </lineage>
</organism>
<dbReference type="EMBL" id="CP049055">
    <property type="protein sequence ID" value="QII11102.1"/>
    <property type="molecule type" value="Genomic_DNA"/>
</dbReference>
<dbReference type="GO" id="GO:0004803">
    <property type="term" value="F:transposase activity"/>
    <property type="evidence" value="ECO:0007669"/>
    <property type="project" value="InterPro"/>
</dbReference>
<dbReference type="EMBL" id="CP049055">
    <property type="protein sequence ID" value="QII11484.1"/>
    <property type="molecule type" value="Genomic_DNA"/>
</dbReference>
<dbReference type="AlphaFoldDB" id="A0A2C9CGW6"/>
<dbReference type="EMBL" id="CP049055">
    <property type="protein sequence ID" value="QII10134.1"/>
    <property type="molecule type" value="Genomic_DNA"/>
</dbReference>
<evidence type="ECO:0000256" key="4">
    <source>
        <dbReference type="ARBA" id="ARBA00023172"/>
    </source>
</evidence>
<reference evidence="13" key="2">
    <citation type="submission" date="2017-10" db="EMBL/GenBank/DDBJ databases">
        <authorList>
            <person name="Frank J."/>
        </authorList>
    </citation>
    <scope>NUCLEOTIDE SEQUENCE [LARGE SCALE GENOMIC DNA]</scope>
</reference>
<dbReference type="InterPro" id="IPR012337">
    <property type="entry name" value="RNaseH-like_sf"/>
</dbReference>
<dbReference type="EMBL" id="CP049055">
    <property type="protein sequence ID" value="QII09744.1"/>
    <property type="molecule type" value="Genomic_DNA"/>
</dbReference>
<dbReference type="PANTHER" id="PTHR33258">
    <property type="entry name" value="TRANSPOSASE INSL FOR INSERTION SEQUENCE ELEMENT IS186A-RELATED"/>
    <property type="match status" value="1"/>
</dbReference>
<evidence type="ECO:0000313" key="9">
    <source>
        <dbReference type="EMBL" id="QII11102.1"/>
    </source>
</evidence>
<evidence type="ECO:0000313" key="8">
    <source>
        <dbReference type="EMBL" id="QII10134.1"/>
    </source>
</evidence>
<dbReference type="RefSeq" id="WP_099324749.1">
    <property type="nucleotide sequence ID" value="NZ_CP049055.1"/>
</dbReference>
<evidence type="ECO:0000313" key="14">
    <source>
        <dbReference type="Proteomes" id="UP000501926"/>
    </source>
</evidence>
<dbReference type="InterPro" id="IPR002559">
    <property type="entry name" value="Transposase_11"/>
</dbReference>
<dbReference type="KEGG" id="kst:KSMBR1_1498"/>
<dbReference type="EMBL" id="CP049055">
    <property type="protein sequence ID" value="QII13498.1"/>
    <property type="molecule type" value="Genomic_DNA"/>
</dbReference>
<protein>
    <recommendedName>
        <fullName evidence="5">Transposase IS4-like domain-containing protein</fullName>
    </recommendedName>
</protein>
<gene>
    <name evidence="6" type="ORF">KsCSTR_02530</name>
    <name evidence="7" type="ORF">KsCSTR_03660</name>
    <name evidence="8" type="ORF">KsCSTR_07550</name>
    <name evidence="9" type="ORF">KsCSTR_17230</name>
    <name evidence="10" type="ORF">KsCSTR_21050</name>
    <name evidence="11" type="ORF">KsCSTR_41190</name>
    <name evidence="12" type="ORF">KSMBR1_1498</name>
</gene>
<evidence type="ECO:0000313" key="6">
    <source>
        <dbReference type="EMBL" id="QII09632.1"/>
    </source>
</evidence>
<dbReference type="OrthoDB" id="258760at2"/>
<reference evidence="6 14" key="3">
    <citation type="submission" date="2020-02" db="EMBL/GenBank/DDBJ databases">
        <title>Newly sequenced genome of strain CSTR1 showed variability in Candidatus Kuenenia stuttgartiensis genomes.</title>
        <authorList>
            <person name="Ding C."/>
            <person name="Adrian L."/>
        </authorList>
    </citation>
    <scope>NUCLEOTIDE SEQUENCE [LARGE SCALE GENOMIC DNA]</scope>
    <source>
        <strain evidence="6 14">CSTR1</strain>
    </source>
</reference>
<dbReference type="Proteomes" id="UP000501926">
    <property type="component" value="Chromosome"/>
</dbReference>
<keyword evidence="13" id="KW-1185">Reference proteome</keyword>
<keyword evidence="3" id="KW-0238">DNA-binding</keyword>
<evidence type="ECO:0000313" key="7">
    <source>
        <dbReference type="EMBL" id="QII09744.1"/>
    </source>
</evidence>
<dbReference type="Pfam" id="PF01609">
    <property type="entry name" value="DDE_Tnp_1"/>
    <property type="match status" value="1"/>
</dbReference>
<evidence type="ECO:0000256" key="1">
    <source>
        <dbReference type="ARBA" id="ARBA00010075"/>
    </source>
</evidence>
<reference evidence="12" key="1">
    <citation type="submission" date="2017-10" db="EMBL/GenBank/DDBJ databases">
        <authorList>
            <person name="Banno H."/>
            <person name="Chua N.-H."/>
        </authorList>
    </citation>
    <scope>NUCLEOTIDE SEQUENCE [LARGE SCALE GENOMIC DNA]</scope>
    <source>
        <strain evidence="12">Kuenenia_mbr1_ru-nijmegen</strain>
    </source>
</reference>
<evidence type="ECO:0000259" key="5">
    <source>
        <dbReference type="Pfam" id="PF01609"/>
    </source>
</evidence>
<dbReference type="NCBIfam" id="NF033592">
    <property type="entry name" value="transpos_IS4_1"/>
    <property type="match status" value="1"/>
</dbReference>
<evidence type="ECO:0000256" key="3">
    <source>
        <dbReference type="ARBA" id="ARBA00023125"/>
    </source>
</evidence>
<keyword evidence="2" id="KW-0815">Transposition</keyword>
<dbReference type="Proteomes" id="UP000221734">
    <property type="component" value="Chromosome Kuenenia_stuttgartiensis_MBR1"/>
</dbReference>
<dbReference type="PANTHER" id="PTHR33258:SF1">
    <property type="entry name" value="TRANSPOSASE INSL FOR INSERTION SEQUENCE ELEMENT IS186A-RELATED"/>
    <property type="match status" value="1"/>
</dbReference>
<evidence type="ECO:0000256" key="2">
    <source>
        <dbReference type="ARBA" id="ARBA00022578"/>
    </source>
</evidence>
<evidence type="ECO:0000313" key="11">
    <source>
        <dbReference type="EMBL" id="QII13498.1"/>
    </source>
</evidence>
<evidence type="ECO:0000313" key="12">
    <source>
        <dbReference type="EMBL" id="SOH03997.1"/>
    </source>
</evidence>
<dbReference type="InterPro" id="IPR047952">
    <property type="entry name" value="Transpos_IS4"/>
</dbReference>
<feature type="domain" description="Transposase IS4-like" evidence="5">
    <location>
        <begin position="123"/>
        <end position="372"/>
    </location>
</feature>
<dbReference type="GO" id="GO:0006313">
    <property type="term" value="P:DNA transposition"/>
    <property type="evidence" value="ECO:0007669"/>
    <property type="project" value="InterPro"/>
</dbReference>
<evidence type="ECO:0000313" key="13">
    <source>
        <dbReference type="Proteomes" id="UP000221734"/>
    </source>
</evidence>
<sequence>MSHHKRLKEITQEHVKSLDEDNLDRIARETCFVQRSTNKVSGRDFVELLSAGHFDSGIISLEGLSDVLREKSPESDITPQALSKKINSDKAVSFLERTFEAIYKEQVCPKLEKIPFVALEQFSNVYLQDSTQIALNEHLAEEFKGTGGSASKSSVKIDLLYEAVHHILKEVSITKGTYPDQKNGAKVLKHIGERDLLLRDLGYFDLSVLGDIEGKGAYYLSRFFKSTKVYLSADPGAEAIDLVSYVKKHIGNKGLADMEVYLGEERICSRLIAYRAPGHVINERRRKAKRAVQKSGKTLSREYLEWLDYSFYITNVGAEIWSPEVVGTIYRIRWQIELVFKQWKQLFRMDVMRGTREERIRCLLYGRLIMICIVTRIYALSAWYCHSTMCREVSGVKLIQWLQRKGRLSRAIADNMLPALMEELLKSFPKGLLKQKRRRKTTLELISGQVGFLEGFSL</sequence>
<dbReference type="SUPFAM" id="SSF53098">
    <property type="entry name" value="Ribonuclease H-like"/>
    <property type="match status" value="1"/>
</dbReference>
<name>A0A2C9CGW6_KUEST</name>
<accession>A0A2C9CGW6</accession>
<dbReference type="EMBL" id="CP049055">
    <property type="protein sequence ID" value="QII09632.1"/>
    <property type="molecule type" value="Genomic_DNA"/>
</dbReference>
<keyword evidence="4" id="KW-0233">DNA recombination</keyword>
<evidence type="ECO:0000313" key="10">
    <source>
        <dbReference type="EMBL" id="QII11484.1"/>
    </source>
</evidence>
<dbReference type="EMBL" id="LT934425">
    <property type="protein sequence ID" value="SOH03997.1"/>
    <property type="molecule type" value="Genomic_DNA"/>
</dbReference>
<comment type="similarity">
    <text evidence="1">Belongs to the transposase 11 family.</text>
</comment>
<proteinExistence type="inferred from homology"/>